<dbReference type="InterPro" id="IPR027417">
    <property type="entry name" value="P-loop_NTPase"/>
</dbReference>
<dbReference type="InterPro" id="IPR000629">
    <property type="entry name" value="RNA-helicase_DEAD-box_CS"/>
</dbReference>
<dbReference type="CDD" id="cd18787">
    <property type="entry name" value="SF2_C_DEAD"/>
    <property type="match status" value="1"/>
</dbReference>
<keyword evidence="11" id="KW-1185">Reference proteome</keyword>
<dbReference type="GO" id="GO:0005829">
    <property type="term" value="C:cytosol"/>
    <property type="evidence" value="ECO:0007669"/>
    <property type="project" value="TreeGrafter"/>
</dbReference>
<evidence type="ECO:0000256" key="7">
    <source>
        <dbReference type="SAM" id="MobiDB-lite"/>
    </source>
</evidence>
<dbReference type="PROSITE" id="PS51192">
    <property type="entry name" value="HELICASE_ATP_BIND_1"/>
    <property type="match status" value="1"/>
</dbReference>
<dbReference type="InterPro" id="IPR014001">
    <property type="entry name" value="Helicase_ATP-bd"/>
</dbReference>
<name>M7N7P3_9BACT</name>
<dbReference type="InterPro" id="IPR044742">
    <property type="entry name" value="DEAD/DEAH_RhlB"/>
</dbReference>
<dbReference type="GO" id="GO:0003724">
    <property type="term" value="F:RNA helicase activity"/>
    <property type="evidence" value="ECO:0007669"/>
    <property type="project" value="UniProtKB-EC"/>
</dbReference>
<comment type="caution">
    <text evidence="10">The sequence shown here is derived from an EMBL/GenBank/DDBJ whole genome shotgun (WGS) entry which is preliminary data.</text>
</comment>
<gene>
    <name evidence="10" type="primary">deaD</name>
    <name evidence="10" type="ORF">ADICEAN_00235</name>
</gene>
<feature type="region of interest" description="Disordered" evidence="7">
    <location>
        <begin position="331"/>
        <end position="418"/>
    </location>
</feature>
<dbReference type="Gene3D" id="3.40.50.300">
    <property type="entry name" value="P-loop containing nucleotide triphosphate hydrolases"/>
    <property type="match status" value="2"/>
</dbReference>
<proteinExistence type="inferred from homology"/>
<dbReference type="InterPro" id="IPR050079">
    <property type="entry name" value="DEAD_box_RNA_helicase"/>
</dbReference>
<dbReference type="PROSITE" id="PS51194">
    <property type="entry name" value="HELICASE_CTER"/>
    <property type="match status" value="1"/>
</dbReference>
<dbReference type="PANTHER" id="PTHR47959:SF13">
    <property type="entry name" value="ATP-DEPENDENT RNA HELICASE RHLE"/>
    <property type="match status" value="1"/>
</dbReference>
<evidence type="ECO:0000256" key="3">
    <source>
        <dbReference type="ARBA" id="ARBA00022806"/>
    </source>
</evidence>
<keyword evidence="1 6" id="KW-0547">Nucleotide-binding</keyword>
<dbReference type="EC" id="3.6.4.13" evidence="10"/>
<evidence type="ECO:0000256" key="1">
    <source>
        <dbReference type="ARBA" id="ARBA00022741"/>
    </source>
</evidence>
<dbReference type="InterPro" id="IPR011545">
    <property type="entry name" value="DEAD/DEAH_box_helicase_dom"/>
</dbReference>
<dbReference type="AlphaFoldDB" id="M7N7P3"/>
<dbReference type="CDD" id="cd00268">
    <property type="entry name" value="DEADc"/>
    <property type="match status" value="1"/>
</dbReference>
<keyword evidence="2 6" id="KW-0378">Hydrolase</keyword>
<dbReference type="RefSeq" id="WP_009193648.1">
    <property type="nucleotide sequence ID" value="NZ_AODQ01000003.1"/>
</dbReference>
<feature type="domain" description="Helicase C-terminal" evidence="9">
    <location>
        <begin position="189"/>
        <end position="339"/>
    </location>
</feature>
<accession>M7N7P3</accession>
<dbReference type="Pfam" id="PF00271">
    <property type="entry name" value="Helicase_C"/>
    <property type="match status" value="1"/>
</dbReference>
<dbReference type="Pfam" id="PF00270">
    <property type="entry name" value="DEAD"/>
    <property type="match status" value="1"/>
</dbReference>
<dbReference type="PATRIC" id="fig|1279009.4.peg.239"/>
<sequence length="418" mass="46010">MIACAQTGTGKTAAYLLPIMHKLETSERSGGLNTIIIAPTRELALQIDQQIVGLSYFTSISSIAVYGGGTGAEFDREKIALKTGTDIIVATPGKLIAHLNMGYVDTKHIRHLILDEADRMLDMGFFEDIMRIVGHMPQQRQTLMFSATMPPKIRQLASRLLKDPAEVNIAISKTAAGVHQSAYSVWDEQKENLLAKILDRPGLDSVIVFSSRKTTVRSIEKALQRKRINAKSISSDLEQREREEVLRQFRNRSFPVLVATDVMSRGIDIADLDMVINFDVPYDAEDYVHRVGRTARAKATGEAITFVTPKEQRNFYKIEKLTGVEVEKPAVPEEFGKAPDWQDAEQLRRRGGDEGGNRRGGRPAGNHQRRSSGGERRGGSGGGGGRRHSGGGNRRRNDRPRREGPSGAAPSGPSKGND</sequence>
<comment type="similarity">
    <text evidence="5 6">Belongs to the DEAD box helicase family.</text>
</comment>
<dbReference type="eggNOG" id="COG0513">
    <property type="taxonomic scope" value="Bacteria"/>
</dbReference>
<evidence type="ECO:0000256" key="2">
    <source>
        <dbReference type="ARBA" id="ARBA00022801"/>
    </source>
</evidence>
<feature type="compositionally biased region" description="Basic residues" evidence="7">
    <location>
        <begin position="385"/>
        <end position="399"/>
    </location>
</feature>
<dbReference type="SMART" id="SM00487">
    <property type="entry name" value="DEXDc"/>
    <property type="match status" value="1"/>
</dbReference>
<evidence type="ECO:0000256" key="5">
    <source>
        <dbReference type="ARBA" id="ARBA00038437"/>
    </source>
</evidence>
<evidence type="ECO:0000259" key="8">
    <source>
        <dbReference type="PROSITE" id="PS51192"/>
    </source>
</evidence>
<evidence type="ECO:0000313" key="10">
    <source>
        <dbReference type="EMBL" id="EMR04633.1"/>
    </source>
</evidence>
<protein>
    <submittedName>
        <fullName evidence="10">Cold-shock DEAD box protein A</fullName>
        <ecNumber evidence="10">3.6.4.13</ecNumber>
    </submittedName>
</protein>
<dbReference type="Proteomes" id="UP000011910">
    <property type="component" value="Unassembled WGS sequence"/>
</dbReference>
<dbReference type="PANTHER" id="PTHR47959">
    <property type="entry name" value="ATP-DEPENDENT RNA HELICASE RHLE-RELATED"/>
    <property type="match status" value="1"/>
</dbReference>
<dbReference type="SUPFAM" id="SSF52540">
    <property type="entry name" value="P-loop containing nucleoside triphosphate hydrolases"/>
    <property type="match status" value="1"/>
</dbReference>
<evidence type="ECO:0000256" key="4">
    <source>
        <dbReference type="ARBA" id="ARBA00022840"/>
    </source>
</evidence>
<reference evidence="10 11" key="1">
    <citation type="journal article" date="2013" name="Genome Announc.">
        <title>Draft Genome Sequence of Cesiribacter andamanensis Strain AMV16T, Isolated from a Soil Sample from a Mud Volcano in the Andaman Islands, India.</title>
        <authorList>
            <person name="Shivaji S."/>
            <person name="Ara S."/>
            <person name="Begum Z."/>
            <person name="Srinivas T.N."/>
            <person name="Singh A."/>
            <person name="Kumar Pinnaka A."/>
        </authorList>
    </citation>
    <scope>NUCLEOTIDE SEQUENCE [LARGE SCALE GENOMIC DNA]</scope>
    <source>
        <strain evidence="10 11">AMV16</strain>
    </source>
</reference>
<keyword evidence="3 6" id="KW-0347">Helicase</keyword>
<dbReference type="GO" id="GO:0016787">
    <property type="term" value="F:hydrolase activity"/>
    <property type="evidence" value="ECO:0007669"/>
    <property type="project" value="UniProtKB-KW"/>
</dbReference>
<dbReference type="PROSITE" id="PS00039">
    <property type="entry name" value="DEAD_ATP_HELICASE"/>
    <property type="match status" value="1"/>
</dbReference>
<evidence type="ECO:0000256" key="6">
    <source>
        <dbReference type="RuleBase" id="RU000492"/>
    </source>
</evidence>
<keyword evidence="4 6" id="KW-0067">ATP-binding</keyword>
<evidence type="ECO:0000259" key="9">
    <source>
        <dbReference type="PROSITE" id="PS51194"/>
    </source>
</evidence>
<dbReference type="STRING" id="1279009.ADICEAN_00235"/>
<evidence type="ECO:0000313" key="11">
    <source>
        <dbReference type="Proteomes" id="UP000011910"/>
    </source>
</evidence>
<feature type="domain" description="Helicase ATP-binding" evidence="8">
    <location>
        <begin position="1"/>
        <end position="167"/>
    </location>
</feature>
<dbReference type="EMBL" id="AODQ01000003">
    <property type="protein sequence ID" value="EMR04633.1"/>
    <property type="molecule type" value="Genomic_DNA"/>
</dbReference>
<feature type="compositionally biased region" description="Basic and acidic residues" evidence="7">
    <location>
        <begin position="345"/>
        <end position="357"/>
    </location>
</feature>
<dbReference type="GO" id="GO:0005524">
    <property type="term" value="F:ATP binding"/>
    <property type="evidence" value="ECO:0007669"/>
    <property type="project" value="UniProtKB-KW"/>
</dbReference>
<dbReference type="InterPro" id="IPR001650">
    <property type="entry name" value="Helicase_C-like"/>
</dbReference>
<dbReference type="GO" id="GO:0003676">
    <property type="term" value="F:nucleic acid binding"/>
    <property type="evidence" value="ECO:0007669"/>
    <property type="project" value="InterPro"/>
</dbReference>
<dbReference type="SMART" id="SM00490">
    <property type="entry name" value="HELICc"/>
    <property type="match status" value="1"/>
</dbReference>
<organism evidence="10 11">
    <name type="scientific">Cesiribacter andamanensis AMV16</name>
    <dbReference type="NCBI Taxonomy" id="1279009"/>
    <lineage>
        <taxon>Bacteria</taxon>
        <taxon>Pseudomonadati</taxon>
        <taxon>Bacteroidota</taxon>
        <taxon>Cytophagia</taxon>
        <taxon>Cytophagales</taxon>
        <taxon>Cesiribacteraceae</taxon>
        <taxon>Cesiribacter</taxon>
    </lineage>
</organism>